<comment type="subcellular location">
    <subcellularLocation>
        <location evidence="1">Membrane</location>
        <topology evidence="1">Multi-pass membrane protein</topology>
    </subcellularLocation>
</comment>
<dbReference type="STRING" id="157463.GCA_001047075_00847"/>
<dbReference type="CDD" id="cd16914">
    <property type="entry name" value="EcfT"/>
    <property type="match status" value="1"/>
</dbReference>
<keyword evidence="4 5" id="KW-0472">Membrane</keyword>
<dbReference type="OrthoDB" id="8075495at2"/>
<feature type="transmembrane region" description="Helical" evidence="5">
    <location>
        <begin position="106"/>
        <end position="131"/>
    </location>
</feature>
<evidence type="ECO:0000256" key="1">
    <source>
        <dbReference type="ARBA" id="ARBA00004141"/>
    </source>
</evidence>
<name>A0A0K8MIC5_9LACO</name>
<keyword evidence="2 5" id="KW-0812">Transmembrane</keyword>
<dbReference type="GO" id="GO:0005886">
    <property type="term" value="C:plasma membrane"/>
    <property type="evidence" value="ECO:0007669"/>
    <property type="project" value="UniProtKB-ARBA"/>
</dbReference>
<keyword evidence="7" id="KW-1185">Reference proteome</keyword>
<protein>
    <submittedName>
        <fullName evidence="6">ABC-type cobalt transport system, permease component CbiQ</fullName>
    </submittedName>
</protein>
<evidence type="ECO:0000256" key="5">
    <source>
        <dbReference type="SAM" id="Phobius"/>
    </source>
</evidence>
<gene>
    <name evidence="6" type="ORF">FFIC_260470</name>
</gene>
<proteinExistence type="predicted"/>
<dbReference type="AlphaFoldDB" id="A0A0K8MIC5"/>
<evidence type="ECO:0000256" key="2">
    <source>
        <dbReference type="ARBA" id="ARBA00022692"/>
    </source>
</evidence>
<organism evidence="6 7">
    <name type="scientific">Fructobacillus ficulneus</name>
    <dbReference type="NCBI Taxonomy" id="157463"/>
    <lineage>
        <taxon>Bacteria</taxon>
        <taxon>Bacillati</taxon>
        <taxon>Bacillota</taxon>
        <taxon>Bacilli</taxon>
        <taxon>Lactobacillales</taxon>
        <taxon>Lactobacillaceae</taxon>
        <taxon>Fructobacillus</taxon>
    </lineage>
</organism>
<dbReference type="InterPro" id="IPR003339">
    <property type="entry name" value="ABC/ECF_trnsptr_transmembrane"/>
</dbReference>
<keyword evidence="3 5" id="KW-1133">Transmembrane helix</keyword>
<evidence type="ECO:0000313" key="7">
    <source>
        <dbReference type="Proteomes" id="UP000253891"/>
    </source>
</evidence>
<sequence>MNNLVIGQFIPGKAWLYRVDPRTKILVTVVYVFLLIFASTWPAYLLATVFLLAALVLTGQSLGLYWRGIKPVLWLILFTVCLQLLFTGGTPVLWQWSFIKITVPGIVNSAYVVLRFVLIVLMSTALTLTTAPTSIASAIEALLKPLKWVKVPVAELALMLSIALRFVPLLMVETDKVMKAQKSRGMSLSTGSLLKRSKAVLPLLIPLFIGALQRALDLANAMEVRGFENADQRTRYRVLHFTKDDLIVLVATSTYIILFIFLLFVH</sequence>
<dbReference type="PANTHER" id="PTHR33514">
    <property type="entry name" value="PROTEIN ABCI12, CHLOROPLASTIC"/>
    <property type="match status" value="1"/>
</dbReference>
<dbReference type="Proteomes" id="UP000253891">
    <property type="component" value="Unassembled WGS sequence"/>
</dbReference>
<evidence type="ECO:0000313" key="6">
    <source>
        <dbReference type="EMBL" id="GAO99933.1"/>
    </source>
</evidence>
<feature type="transmembrane region" description="Helical" evidence="5">
    <location>
        <begin position="246"/>
        <end position="265"/>
    </location>
</feature>
<dbReference type="EMBL" id="DF968003">
    <property type="protein sequence ID" value="GAO99933.1"/>
    <property type="molecule type" value="Genomic_DNA"/>
</dbReference>
<dbReference type="RefSeq" id="WP_061993297.1">
    <property type="nucleotide sequence ID" value="NZ_DF968003.1"/>
</dbReference>
<feature type="transmembrane region" description="Helical" evidence="5">
    <location>
        <begin position="25"/>
        <end position="52"/>
    </location>
</feature>
<accession>A0A0K8MIC5</accession>
<dbReference type="PANTHER" id="PTHR33514:SF13">
    <property type="entry name" value="PROTEIN ABCI12, CHLOROPLASTIC"/>
    <property type="match status" value="1"/>
</dbReference>
<feature type="transmembrane region" description="Helical" evidence="5">
    <location>
        <begin position="151"/>
        <end position="172"/>
    </location>
</feature>
<feature type="transmembrane region" description="Helical" evidence="5">
    <location>
        <begin position="72"/>
        <end position="94"/>
    </location>
</feature>
<evidence type="ECO:0000256" key="3">
    <source>
        <dbReference type="ARBA" id="ARBA00022989"/>
    </source>
</evidence>
<dbReference type="Pfam" id="PF02361">
    <property type="entry name" value="CbiQ"/>
    <property type="match status" value="1"/>
</dbReference>
<reference evidence="6 7" key="1">
    <citation type="journal article" date="2015" name="BMC Genomics">
        <title>Comparative genomics of Fructobacillus spp. and Leuconostoc spp. reveals niche-specific evolution of Fructobacillus spp.</title>
        <authorList>
            <person name="Endo A."/>
            <person name="Tanizawa Y."/>
            <person name="Tanaka N."/>
            <person name="Maeno S."/>
            <person name="Kumar H."/>
            <person name="Shiwa Y."/>
            <person name="Okada S."/>
            <person name="Yoshikawa H."/>
            <person name="Dicks L."/>
            <person name="Nakagawa J."/>
            <person name="Arita M."/>
        </authorList>
    </citation>
    <scope>NUCLEOTIDE SEQUENCE [LARGE SCALE GENOMIC DNA]</scope>
    <source>
        <strain evidence="6 7">JCM 12225</strain>
    </source>
</reference>
<evidence type="ECO:0000256" key="4">
    <source>
        <dbReference type="ARBA" id="ARBA00023136"/>
    </source>
</evidence>